<dbReference type="InterPro" id="IPR003329">
    <property type="entry name" value="Cytidylyl_trans"/>
</dbReference>
<dbReference type="EMBL" id="DSAC01000006">
    <property type="protein sequence ID" value="HHO73100.1"/>
    <property type="molecule type" value="Genomic_DNA"/>
</dbReference>
<comment type="function">
    <text evidence="4">Activates KDO (a required 8-carbon sugar) for incorporation into bacterial lipopolysaccharide in Gram-negative bacteria.</text>
</comment>
<dbReference type="GO" id="GO:0033468">
    <property type="term" value="P:CMP-keto-3-deoxy-D-manno-octulosonic acid biosynthetic process"/>
    <property type="evidence" value="ECO:0007669"/>
    <property type="project" value="UniProtKB-UniRule"/>
</dbReference>
<dbReference type="InterPro" id="IPR004528">
    <property type="entry name" value="KdsB"/>
</dbReference>
<dbReference type="Pfam" id="PF02348">
    <property type="entry name" value="CTP_transf_3"/>
    <property type="match status" value="1"/>
</dbReference>
<comment type="catalytic activity">
    <reaction evidence="4">
        <text>3-deoxy-alpha-D-manno-oct-2-ulosonate + CTP = CMP-3-deoxy-beta-D-manno-octulosonate + diphosphate</text>
        <dbReference type="Rhea" id="RHEA:23448"/>
        <dbReference type="ChEBI" id="CHEBI:33019"/>
        <dbReference type="ChEBI" id="CHEBI:37563"/>
        <dbReference type="ChEBI" id="CHEBI:85986"/>
        <dbReference type="ChEBI" id="CHEBI:85987"/>
        <dbReference type="EC" id="2.7.7.38"/>
    </reaction>
</comment>
<comment type="subcellular location">
    <subcellularLocation>
        <location evidence="4">Cytoplasm</location>
    </subcellularLocation>
</comment>
<dbReference type="AlphaFoldDB" id="A0A7C5SX76"/>
<evidence type="ECO:0000256" key="4">
    <source>
        <dbReference type="HAMAP-Rule" id="MF_00057"/>
    </source>
</evidence>
<dbReference type="UniPathway" id="UPA00358">
    <property type="reaction ID" value="UER00476"/>
</dbReference>
<protein>
    <recommendedName>
        <fullName evidence="4">3-deoxy-manno-octulosonate cytidylyltransferase</fullName>
        <ecNumber evidence="4">2.7.7.38</ecNumber>
    </recommendedName>
    <alternativeName>
        <fullName evidence="4">CMP-2-keto-3-deoxyoctulosonic acid synthase</fullName>
        <shortName evidence="4">CKS</shortName>
        <shortName evidence="4">CMP-KDO synthase</shortName>
    </alternativeName>
</protein>
<dbReference type="Gene3D" id="3.90.550.10">
    <property type="entry name" value="Spore Coat Polysaccharide Biosynthesis Protein SpsA, Chain A"/>
    <property type="match status" value="1"/>
</dbReference>
<dbReference type="PANTHER" id="PTHR42866:SF2">
    <property type="entry name" value="3-DEOXY-MANNO-OCTULOSONATE CYTIDYLYLTRANSFERASE, MITOCHONDRIAL"/>
    <property type="match status" value="1"/>
</dbReference>
<gene>
    <name evidence="4 5" type="primary">kdsB</name>
    <name evidence="5" type="ORF">ENN04_00450</name>
</gene>
<comment type="caution">
    <text evidence="5">The sequence shown here is derived from an EMBL/GenBank/DDBJ whole genome shotgun (WGS) entry which is preliminary data.</text>
</comment>
<evidence type="ECO:0000256" key="1">
    <source>
        <dbReference type="ARBA" id="ARBA00022679"/>
    </source>
</evidence>
<comment type="similarity">
    <text evidence="4">Belongs to the KdsB family.</text>
</comment>
<name>A0A7C5SX76_9AQUI</name>
<dbReference type="GO" id="GO:0005829">
    <property type="term" value="C:cytosol"/>
    <property type="evidence" value="ECO:0007669"/>
    <property type="project" value="TreeGrafter"/>
</dbReference>
<evidence type="ECO:0000256" key="2">
    <source>
        <dbReference type="ARBA" id="ARBA00022695"/>
    </source>
</evidence>
<proteinExistence type="inferred from homology"/>
<dbReference type="EC" id="2.7.7.38" evidence="4"/>
<sequence length="244" mass="28040">MRKLIVIPSRLGSSRLKEKPLRIIKGKPLIRWVVEGCLRTGEDVILAVDSEKIAEVVKDLPVKVVFTPSDIPSGSDRVAHVVKNLDVDFVINYQGDEPFVYKEDVQRLFLALEESPVATLAVRDPDAYRDPSSVKVVLDKDQYALYFSRSPIPYLKQEDSFYPLKHVGIYAFRKDVLMDFVRWQPSHLERLESLEQLRLLENGIKIKVLLSQNYYHGVDTEEDLKLVEEKLTFYLSHTAPNSPE</sequence>
<dbReference type="HAMAP" id="MF_00057">
    <property type="entry name" value="KdsB"/>
    <property type="match status" value="1"/>
</dbReference>
<comment type="pathway">
    <text evidence="4">Nucleotide-sugar biosynthesis; CMP-3-deoxy-D-manno-octulosonate biosynthesis; CMP-3-deoxy-D-manno-octulosonate from 3-deoxy-D-manno-octulosonate and CTP: step 1/1.</text>
</comment>
<keyword evidence="3 4" id="KW-0448">Lipopolysaccharide biosynthesis</keyword>
<keyword evidence="1 4" id="KW-0808">Transferase</keyword>
<dbReference type="SUPFAM" id="SSF53448">
    <property type="entry name" value="Nucleotide-diphospho-sugar transferases"/>
    <property type="match status" value="1"/>
</dbReference>
<dbReference type="PANTHER" id="PTHR42866">
    <property type="entry name" value="3-DEOXY-MANNO-OCTULOSONATE CYTIDYLYLTRANSFERASE"/>
    <property type="match status" value="1"/>
</dbReference>
<organism evidence="5">
    <name type="scientific">Thermocrinis ruber</name>
    <dbReference type="NCBI Taxonomy" id="75906"/>
    <lineage>
        <taxon>Bacteria</taxon>
        <taxon>Pseudomonadati</taxon>
        <taxon>Aquificota</taxon>
        <taxon>Aquificia</taxon>
        <taxon>Aquificales</taxon>
        <taxon>Aquificaceae</taxon>
        <taxon>Thermocrinis</taxon>
    </lineage>
</organism>
<evidence type="ECO:0000256" key="3">
    <source>
        <dbReference type="ARBA" id="ARBA00022985"/>
    </source>
</evidence>
<dbReference type="CDD" id="cd02517">
    <property type="entry name" value="CMP-KDO-Synthetase"/>
    <property type="match status" value="1"/>
</dbReference>
<evidence type="ECO:0000313" key="5">
    <source>
        <dbReference type="EMBL" id="HHO73100.1"/>
    </source>
</evidence>
<accession>A0A7C5SX76</accession>
<dbReference type="InterPro" id="IPR029044">
    <property type="entry name" value="Nucleotide-diphossugar_trans"/>
</dbReference>
<keyword evidence="2 4" id="KW-0548">Nucleotidyltransferase</keyword>
<dbReference type="NCBIfam" id="NF003952">
    <property type="entry name" value="PRK05450.1-5"/>
    <property type="match status" value="1"/>
</dbReference>
<reference evidence="5" key="1">
    <citation type="journal article" date="2020" name="mSystems">
        <title>Genome- and Community-Level Interaction Insights into Carbon Utilization and Element Cycling Functions of Hydrothermarchaeota in Hydrothermal Sediment.</title>
        <authorList>
            <person name="Zhou Z."/>
            <person name="Liu Y."/>
            <person name="Xu W."/>
            <person name="Pan J."/>
            <person name="Luo Z.H."/>
            <person name="Li M."/>
        </authorList>
    </citation>
    <scope>NUCLEOTIDE SEQUENCE [LARGE SCALE GENOMIC DNA]</scope>
    <source>
        <strain evidence="5">SpSt-114</strain>
    </source>
</reference>
<dbReference type="GO" id="GO:0009103">
    <property type="term" value="P:lipopolysaccharide biosynthetic process"/>
    <property type="evidence" value="ECO:0007669"/>
    <property type="project" value="UniProtKB-UniRule"/>
</dbReference>
<dbReference type="GO" id="GO:0008690">
    <property type="term" value="F:3-deoxy-manno-octulosonate cytidylyltransferase activity"/>
    <property type="evidence" value="ECO:0007669"/>
    <property type="project" value="UniProtKB-UniRule"/>
</dbReference>
<keyword evidence="4" id="KW-0963">Cytoplasm</keyword>
<dbReference type="NCBIfam" id="TIGR00466">
    <property type="entry name" value="kdsB"/>
    <property type="match status" value="1"/>
</dbReference>